<evidence type="ECO:0000313" key="4">
    <source>
        <dbReference type="Proteomes" id="UP000809431"/>
    </source>
</evidence>
<evidence type="ECO:0000256" key="2">
    <source>
        <dbReference type="SAM" id="SignalP"/>
    </source>
</evidence>
<accession>A0ABS2BKF9</accession>
<feature type="signal peptide" evidence="2">
    <location>
        <begin position="1"/>
        <end position="21"/>
    </location>
</feature>
<keyword evidence="4" id="KW-1185">Reference proteome</keyword>
<comment type="caution">
    <text evidence="3">The sequence shown here is derived from an EMBL/GenBank/DDBJ whole genome shotgun (WGS) entry which is preliminary data.</text>
</comment>
<organism evidence="3 4">
    <name type="scientific">Jeongeupia naejangsanensis</name>
    <dbReference type="NCBI Taxonomy" id="613195"/>
    <lineage>
        <taxon>Bacteria</taxon>
        <taxon>Pseudomonadati</taxon>
        <taxon>Pseudomonadota</taxon>
        <taxon>Betaproteobacteria</taxon>
        <taxon>Neisseriales</taxon>
        <taxon>Chitinibacteraceae</taxon>
        <taxon>Jeongeupia</taxon>
    </lineage>
</organism>
<feature type="compositionally biased region" description="Basic and acidic residues" evidence="1">
    <location>
        <begin position="305"/>
        <end position="328"/>
    </location>
</feature>
<keyword evidence="2" id="KW-0732">Signal</keyword>
<dbReference type="RefSeq" id="WP_203538195.1">
    <property type="nucleotide sequence ID" value="NZ_JAESND010000004.1"/>
</dbReference>
<dbReference type="PANTHER" id="PTHR40269:SF1">
    <property type="entry name" value="OUTER MEMBRANE PROTEIN"/>
    <property type="match status" value="1"/>
</dbReference>
<proteinExistence type="predicted"/>
<feature type="compositionally biased region" description="Basic and acidic residues" evidence="1">
    <location>
        <begin position="349"/>
        <end position="368"/>
    </location>
</feature>
<evidence type="ECO:0000313" key="3">
    <source>
        <dbReference type="EMBL" id="MBM3116099.1"/>
    </source>
</evidence>
<feature type="compositionally biased region" description="Basic and acidic residues" evidence="1">
    <location>
        <begin position="282"/>
        <end position="296"/>
    </location>
</feature>
<feature type="region of interest" description="Disordered" evidence="1">
    <location>
        <begin position="248"/>
        <end position="409"/>
    </location>
</feature>
<dbReference type="Pfam" id="PF11737">
    <property type="entry name" value="DUF3300"/>
    <property type="match status" value="1"/>
</dbReference>
<gene>
    <name evidence="3" type="ORF">JMJ54_09660</name>
</gene>
<evidence type="ECO:0000256" key="1">
    <source>
        <dbReference type="SAM" id="MobiDB-lite"/>
    </source>
</evidence>
<feature type="chain" id="PRO_5046505799" evidence="2">
    <location>
        <begin position="22"/>
        <end position="409"/>
    </location>
</feature>
<dbReference type="InterPro" id="IPR021728">
    <property type="entry name" value="DUF3300"/>
</dbReference>
<name>A0ABS2BKF9_9NEIS</name>
<dbReference type="EMBL" id="JAESND010000004">
    <property type="protein sequence ID" value="MBM3116099.1"/>
    <property type="molecule type" value="Genomic_DNA"/>
</dbReference>
<protein>
    <submittedName>
        <fullName evidence="3">DUF3300 domain-containing protein</fullName>
    </submittedName>
</protein>
<dbReference type="Proteomes" id="UP000809431">
    <property type="component" value="Unassembled WGS sequence"/>
</dbReference>
<sequence length="409" mass="45183">MQALMRALLFVVLLVCGHAQAANGQAGAATFKPEEIEQLVAPIALYPDSLLAQVLMASTYPLEVVEAQRWRQANPNLKDKALEDALQKQSWDASVKSLTAFPQVLQMMNDKLDWTQKLGDAFLAQQKDVLDAAQRLRTKAEAQGNLKSSKEQTVTTDSSGSTTVIKIEPAQPEVVYVPTYNPTVVYGPWPYPAYTPYYWYPPGYVAGTAFFSFTAGVIVGSALWGGCNWGRGDVDINVNRYNNFNRTNISNSNWNHNVDHRRGVQYRDNATQQRYRGNRTGVDSREAFRGRADQERGQLGNVDKGSLRERPDAGGRDRQHSAGNRDARTPSQGGINRDARNPSQGGIDHGTRDRQTAADRGSNRDHAGQRNNSFNQMDRGGAARQDSMRGASSRSQISRPVPSRGGGRR</sequence>
<reference evidence="3 4" key="1">
    <citation type="submission" date="2021-01" db="EMBL/GenBank/DDBJ databases">
        <title>Draft Genome Sequence and Polyhydroxyalkanoate Biosynthetic Potential of Jeongeupia naejangsanensis Type Strain DSM 24253.</title>
        <authorList>
            <person name="Turrini P."/>
            <person name="Artuso I."/>
            <person name="Lugli G.A."/>
            <person name="Frangipani E."/>
            <person name="Ventura M."/>
            <person name="Visca P."/>
        </authorList>
    </citation>
    <scope>NUCLEOTIDE SEQUENCE [LARGE SCALE GENOMIC DNA]</scope>
    <source>
        <strain evidence="3 4">DSM 24253</strain>
    </source>
</reference>
<dbReference type="PANTHER" id="PTHR40269">
    <property type="entry name" value="OUTER MEMBRANE PROTEIN-RELATED"/>
    <property type="match status" value="1"/>
</dbReference>